<reference evidence="1" key="2">
    <citation type="submission" date="2016-11" db="EMBL/GenBank/DDBJ databases">
        <authorList>
            <person name="Jaros S."/>
            <person name="Januszkiewicz K."/>
            <person name="Wedrychowicz H."/>
        </authorList>
    </citation>
    <scope>NUCLEOTIDE SEQUENCE [LARGE SCALE GENOMIC DNA]</scope>
    <source>
        <strain evidence="1">DSM 16990</strain>
    </source>
</reference>
<feature type="non-terminal residue" evidence="1">
    <location>
        <position position="1"/>
    </location>
</feature>
<evidence type="ECO:0000313" key="3">
    <source>
        <dbReference type="Proteomes" id="UP000184287"/>
    </source>
</evidence>
<keyword evidence="3" id="KW-1185">Reference proteome</keyword>
<dbReference type="EMBL" id="FQUQ01000008">
    <property type="protein sequence ID" value="SHG93604.1"/>
    <property type="molecule type" value="Genomic_DNA"/>
</dbReference>
<name>A0A1M5NVK8_9SPHI</name>
<protein>
    <submittedName>
        <fullName evidence="1">Uncharacterized protein</fullName>
    </submittedName>
</protein>
<proteinExistence type="predicted"/>
<evidence type="ECO:0000313" key="2">
    <source>
        <dbReference type="EMBL" id="SHG96444.1"/>
    </source>
</evidence>
<accession>A0A1M5NVK8</accession>
<evidence type="ECO:0000313" key="1">
    <source>
        <dbReference type="EMBL" id="SHG93604.1"/>
    </source>
</evidence>
<dbReference type="AlphaFoldDB" id="A0A1M5NVK8"/>
<dbReference type="EMBL" id="FQUQ01000009">
    <property type="protein sequence ID" value="SHG96444.1"/>
    <property type="molecule type" value="Genomic_DNA"/>
</dbReference>
<reference evidence="3" key="1">
    <citation type="submission" date="2016-11" db="EMBL/GenBank/DDBJ databases">
        <authorList>
            <person name="Varghese N."/>
            <person name="Submissions S."/>
        </authorList>
    </citation>
    <scope>NUCLEOTIDE SEQUENCE [LARGE SCALE GENOMIC DNA]</scope>
    <source>
        <strain evidence="3">DSM 16990</strain>
    </source>
</reference>
<organism evidence="1 3">
    <name type="scientific">Pedobacter caeni</name>
    <dbReference type="NCBI Taxonomy" id="288992"/>
    <lineage>
        <taxon>Bacteria</taxon>
        <taxon>Pseudomonadati</taxon>
        <taxon>Bacteroidota</taxon>
        <taxon>Sphingobacteriia</taxon>
        <taxon>Sphingobacteriales</taxon>
        <taxon>Sphingobacteriaceae</taxon>
        <taxon>Pedobacter</taxon>
    </lineage>
</organism>
<sequence>KKKYAEVKQRFDVVEADYLQQMKNNRGNPVDSKAFRTLEKEYQVLKNKLEHLPGKPG</sequence>
<dbReference type="Proteomes" id="UP000184287">
    <property type="component" value="Unassembled WGS sequence"/>
</dbReference>
<gene>
    <name evidence="1" type="ORF">SAMN04488522_108284</name>
    <name evidence="2" type="ORF">SAMN04488522_1091</name>
</gene>